<dbReference type="SUPFAM" id="SSF50129">
    <property type="entry name" value="GroES-like"/>
    <property type="match status" value="1"/>
</dbReference>
<name>A0A9W6I588_9ACTN</name>
<keyword evidence="2" id="KW-1185">Reference proteome</keyword>
<gene>
    <name evidence="1" type="ORF">GCM10017600_57240</name>
</gene>
<proteinExistence type="predicted"/>
<sequence>MPQADRWDLLVRRDDLGASEVRQAPAPRLQPGEVDLAVEKFALTSNNATYARLGEFFWNAFPGPEGYGRVPVWGVARVVDSRHPDIAVGGRYFGYLPMSTHHVVAPERTAWGFTDTSPQRDFMHGWYRSYRLAEESDGLDDRRTLIRPIYPASFNLAGFLARQASLGVRSVVITSASSKTAIGLADRLSRGSELSTFALTSPRNTAFVARLGLYDTVVPYDEFASVAITPPIVLVDFTGDTKRLTALHERFAGELSHTALVGYTHPEAVVVQPEMPGPKPEIFFTPAVEEQTMAEEGEDAYRARYEAAEEQFVETTASWLTVRHRRGPEAIADAFASLLTGEQPPDVSHVFSPR</sequence>
<accession>A0A9W6I588</accession>
<reference evidence="1" key="1">
    <citation type="journal article" date="2014" name="Int. J. Syst. Evol. Microbiol.">
        <title>Complete genome sequence of Corynebacterium casei LMG S-19264T (=DSM 44701T), isolated from a smear-ripened cheese.</title>
        <authorList>
            <consortium name="US DOE Joint Genome Institute (JGI-PGF)"/>
            <person name="Walter F."/>
            <person name="Albersmeier A."/>
            <person name="Kalinowski J."/>
            <person name="Ruckert C."/>
        </authorList>
    </citation>
    <scope>NUCLEOTIDE SEQUENCE</scope>
    <source>
        <strain evidence="1">VKM Ac-2007</strain>
    </source>
</reference>
<dbReference type="RefSeq" id="WP_271220644.1">
    <property type="nucleotide sequence ID" value="NZ_BAAAVD010000004.1"/>
</dbReference>
<comment type="caution">
    <text evidence="1">The sequence shown here is derived from an EMBL/GenBank/DDBJ whole genome shotgun (WGS) entry which is preliminary data.</text>
</comment>
<dbReference type="EMBL" id="BSEV01000015">
    <property type="protein sequence ID" value="GLK12315.1"/>
    <property type="molecule type" value="Genomic_DNA"/>
</dbReference>
<evidence type="ECO:0000313" key="2">
    <source>
        <dbReference type="Proteomes" id="UP001143474"/>
    </source>
</evidence>
<evidence type="ECO:0000313" key="1">
    <source>
        <dbReference type="EMBL" id="GLK12315.1"/>
    </source>
</evidence>
<dbReference type="InterPro" id="IPR011032">
    <property type="entry name" value="GroES-like_sf"/>
</dbReference>
<protein>
    <recommendedName>
        <fullName evidence="3">DUF2855 domain-containing protein</fullName>
    </recommendedName>
</protein>
<organism evidence="1 2">
    <name type="scientific">Streptosporangium carneum</name>
    <dbReference type="NCBI Taxonomy" id="47481"/>
    <lineage>
        <taxon>Bacteria</taxon>
        <taxon>Bacillati</taxon>
        <taxon>Actinomycetota</taxon>
        <taxon>Actinomycetes</taxon>
        <taxon>Streptosporangiales</taxon>
        <taxon>Streptosporangiaceae</taxon>
        <taxon>Streptosporangium</taxon>
    </lineage>
</organism>
<dbReference type="AlphaFoldDB" id="A0A9W6I588"/>
<evidence type="ECO:0008006" key="3">
    <source>
        <dbReference type="Google" id="ProtNLM"/>
    </source>
</evidence>
<reference evidence="1" key="2">
    <citation type="submission" date="2023-01" db="EMBL/GenBank/DDBJ databases">
        <authorList>
            <person name="Sun Q."/>
            <person name="Evtushenko L."/>
        </authorList>
    </citation>
    <scope>NUCLEOTIDE SEQUENCE</scope>
    <source>
        <strain evidence="1">VKM Ac-2007</strain>
    </source>
</reference>
<dbReference type="InterPro" id="IPR021276">
    <property type="entry name" value="DUF2855"/>
</dbReference>
<dbReference type="Proteomes" id="UP001143474">
    <property type="component" value="Unassembled WGS sequence"/>
</dbReference>
<dbReference type="Pfam" id="PF11017">
    <property type="entry name" value="DUF2855"/>
    <property type="match status" value="1"/>
</dbReference>